<keyword evidence="9" id="KW-1185">Reference proteome</keyword>
<comment type="similarity">
    <text evidence="5">Belongs to the Omp25/RopB family.</text>
</comment>
<dbReference type="InterPro" id="IPR027385">
    <property type="entry name" value="Beta-barrel_OMP"/>
</dbReference>
<proteinExistence type="inferred from homology"/>
<accession>A0ABY3R8X9</accession>
<evidence type="ECO:0000256" key="5">
    <source>
        <dbReference type="ARBA" id="ARBA00038306"/>
    </source>
</evidence>
<dbReference type="RefSeq" id="WP_231319666.1">
    <property type="nucleotide sequence ID" value="NZ_CP088156.1"/>
</dbReference>
<evidence type="ECO:0000256" key="1">
    <source>
        <dbReference type="ARBA" id="ARBA00004442"/>
    </source>
</evidence>
<evidence type="ECO:0000313" key="9">
    <source>
        <dbReference type="Proteomes" id="UP001431010"/>
    </source>
</evidence>
<dbReference type="Gene3D" id="2.40.160.20">
    <property type="match status" value="1"/>
</dbReference>
<evidence type="ECO:0000256" key="4">
    <source>
        <dbReference type="ARBA" id="ARBA00023237"/>
    </source>
</evidence>
<feature type="domain" description="Outer membrane protein beta-barrel" evidence="7">
    <location>
        <begin position="11"/>
        <end position="282"/>
    </location>
</feature>
<protein>
    <submittedName>
        <fullName evidence="8">Outer membrane beta-barrel protein</fullName>
    </submittedName>
</protein>
<keyword evidence="2 6" id="KW-0732">Signal</keyword>
<evidence type="ECO:0000259" key="7">
    <source>
        <dbReference type="Pfam" id="PF13505"/>
    </source>
</evidence>
<dbReference type="InterPro" id="IPR011250">
    <property type="entry name" value="OMP/PagP_B-barrel"/>
</dbReference>
<dbReference type="EMBL" id="CP088156">
    <property type="protein sequence ID" value="UFZ03649.1"/>
    <property type="molecule type" value="Genomic_DNA"/>
</dbReference>
<keyword evidence="3" id="KW-0472">Membrane</keyword>
<dbReference type="Proteomes" id="UP001431010">
    <property type="component" value="Chromosome"/>
</dbReference>
<evidence type="ECO:0000313" key="8">
    <source>
        <dbReference type="EMBL" id="UFZ03649.1"/>
    </source>
</evidence>
<dbReference type="InterPro" id="IPR051692">
    <property type="entry name" value="OMP-like"/>
</dbReference>
<name>A0ABY3R8X9_9BRAD</name>
<feature type="signal peptide" evidence="6">
    <location>
        <begin position="1"/>
        <end position="19"/>
    </location>
</feature>
<evidence type="ECO:0000256" key="2">
    <source>
        <dbReference type="ARBA" id="ARBA00022729"/>
    </source>
</evidence>
<dbReference type="PANTHER" id="PTHR34001">
    <property type="entry name" value="BLL7405 PROTEIN"/>
    <property type="match status" value="1"/>
</dbReference>
<keyword evidence="4" id="KW-0998">Cell outer membrane</keyword>
<feature type="chain" id="PRO_5047075542" evidence="6">
    <location>
        <begin position="20"/>
        <end position="282"/>
    </location>
</feature>
<dbReference type="Pfam" id="PF13505">
    <property type="entry name" value="OMP_b-brl"/>
    <property type="match status" value="1"/>
</dbReference>
<dbReference type="PANTHER" id="PTHR34001:SF3">
    <property type="entry name" value="BLL7405 PROTEIN"/>
    <property type="match status" value="1"/>
</dbReference>
<dbReference type="SUPFAM" id="SSF56925">
    <property type="entry name" value="OMPA-like"/>
    <property type="match status" value="1"/>
</dbReference>
<evidence type="ECO:0000256" key="6">
    <source>
        <dbReference type="SAM" id="SignalP"/>
    </source>
</evidence>
<sequence length="282" mass="29504">MRSLVVAVSVFGMVSAAQAADLSDLPILRGGLTEGLANSRVNWDGYYVGGQAGYGASDEKFSGSNQTMTAALLANTAIESAYGVSQWPLPFGKTTGKTSAFGAFAGYNSQWDDVVLGVEMSYMHGSFGGTASASMSRSFSTPISGFYHAVTSNAASSISISDVATIRGRAGYAMGSFLPYAFFGLALGKADTTRSVSVDDNYAATYAVAVSSCNSATPPFCATLSAAEGQHNRLIYGYSAGLGVDVNLYAGLFARFEYEYVRFATTVDTNINTVRAGLGYKF</sequence>
<organism evidence="8 9">
    <name type="scientific">Bradyrhizobium ontarionense</name>
    <dbReference type="NCBI Taxonomy" id="2898149"/>
    <lineage>
        <taxon>Bacteria</taxon>
        <taxon>Pseudomonadati</taxon>
        <taxon>Pseudomonadota</taxon>
        <taxon>Alphaproteobacteria</taxon>
        <taxon>Hyphomicrobiales</taxon>
        <taxon>Nitrobacteraceae</taxon>
        <taxon>Bradyrhizobium</taxon>
    </lineage>
</organism>
<comment type="subcellular location">
    <subcellularLocation>
        <location evidence="1">Cell outer membrane</location>
    </subcellularLocation>
</comment>
<evidence type="ECO:0000256" key="3">
    <source>
        <dbReference type="ARBA" id="ARBA00023136"/>
    </source>
</evidence>
<reference evidence="8" key="1">
    <citation type="journal article" date="2024" name="Antonie Van Leeuwenhoek">
        <title>Bradyrhizobium ontarionense sp. nov., a novel bacterial symbiont isolated from Aeschynomene indica (Indian jointvetch), harbours photosynthesis, nitrogen fixation and nitrous oxide (N2O) reductase genes.</title>
        <authorList>
            <person name="Bromfield E.S.P."/>
            <person name="Cloutier S."/>
        </authorList>
    </citation>
    <scope>NUCLEOTIDE SEQUENCE</scope>
    <source>
        <strain evidence="8">A19</strain>
    </source>
</reference>
<gene>
    <name evidence="8" type="ORF">LQG66_31260</name>
</gene>